<dbReference type="FunCoup" id="A0A316VLG2">
    <property type="interactions" value="28"/>
</dbReference>
<dbReference type="OrthoDB" id="429467at2759"/>
<dbReference type="SUPFAM" id="SSF47473">
    <property type="entry name" value="EF-hand"/>
    <property type="match status" value="1"/>
</dbReference>
<dbReference type="PANTHER" id="PTHR23049">
    <property type="entry name" value="MYOSIN REGULATORY LIGHT CHAIN 2"/>
    <property type="match status" value="1"/>
</dbReference>
<dbReference type="AlphaFoldDB" id="A0A316VLG2"/>
<dbReference type="SMART" id="SM00054">
    <property type="entry name" value="EFh"/>
    <property type="match status" value="2"/>
</dbReference>
<evidence type="ECO:0000259" key="4">
    <source>
        <dbReference type="PROSITE" id="PS50222"/>
    </source>
</evidence>
<dbReference type="InterPro" id="IPR002048">
    <property type="entry name" value="EF_hand_dom"/>
</dbReference>
<dbReference type="CDD" id="cd00051">
    <property type="entry name" value="EFh"/>
    <property type="match status" value="1"/>
</dbReference>
<feature type="compositionally biased region" description="Polar residues" evidence="3">
    <location>
        <begin position="21"/>
        <end position="33"/>
    </location>
</feature>
<evidence type="ECO:0000313" key="5">
    <source>
        <dbReference type="EMBL" id="PWN38386.1"/>
    </source>
</evidence>
<gene>
    <name evidence="5" type="ORF">FA14DRAFT_26403</name>
</gene>
<dbReference type="Gene3D" id="1.10.238.10">
    <property type="entry name" value="EF-hand"/>
    <property type="match status" value="2"/>
</dbReference>
<feature type="region of interest" description="Disordered" evidence="3">
    <location>
        <begin position="1"/>
        <end position="33"/>
    </location>
</feature>
<protein>
    <submittedName>
        <fullName evidence="5">EF-hand</fullName>
    </submittedName>
</protein>
<keyword evidence="1" id="KW-0677">Repeat</keyword>
<reference evidence="5 6" key="1">
    <citation type="journal article" date="2018" name="Mol. Biol. Evol.">
        <title>Broad Genomic Sampling Reveals a Smut Pathogenic Ancestry of the Fungal Clade Ustilaginomycotina.</title>
        <authorList>
            <person name="Kijpornyongpan T."/>
            <person name="Mondo S.J."/>
            <person name="Barry K."/>
            <person name="Sandor L."/>
            <person name="Lee J."/>
            <person name="Lipzen A."/>
            <person name="Pangilinan J."/>
            <person name="LaButti K."/>
            <person name="Hainaut M."/>
            <person name="Henrissat B."/>
            <person name="Grigoriev I.V."/>
            <person name="Spatafora J.W."/>
            <person name="Aime M.C."/>
        </authorList>
    </citation>
    <scope>NUCLEOTIDE SEQUENCE [LARGE SCALE GENOMIC DNA]</scope>
    <source>
        <strain evidence="5 6">MCA 3882</strain>
    </source>
</reference>
<evidence type="ECO:0000256" key="3">
    <source>
        <dbReference type="SAM" id="MobiDB-lite"/>
    </source>
</evidence>
<dbReference type="GeneID" id="37023873"/>
<keyword evidence="6" id="KW-1185">Reference proteome</keyword>
<feature type="domain" description="EF-hand" evidence="4">
    <location>
        <begin position="40"/>
        <end position="75"/>
    </location>
</feature>
<feature type="compositionally biased region" description="Polar residues" evidence="3">
    <location>
        <begin position="1"/>
        <end position="12"/>
    </location>
</feature>
<name>A0A316VLG2_9BASI</name>
<accession>A0A316VLG2</accession>
<dbReference type="PROSITE" id="PS50222">
    <property type="entry name" value="EF_HAND_2"/>
    <property type="match status" value="2"/>
</dbReference>
<dbReference type="InterPro" id="IPR011992">
    <property type="entry name" value="EF-hand-dom_pair"/>
</dbReference>
<evidence type="ECO:0000256" key="2">
    <source>
        <dbReference type="ARBA" id="ARBA00022837"/>
    </source>
</evidence>
<dbReference type="EMBL" id="KZ819602">
    <property type="protein sequence ID" value="PWN38386.1"/>
    <property type="molecule type" value="Genomic_DNA"/>
</dbReference>
<organism evidence="5 6">
    <name type="scientific">Meira miltonrushii</name>
    <dbReference type="NCBI Taxonomy" id="1280837"/>
    <lineage>
        <taxon>Eukaryota</taxon>
        <taxon>Fungi</taxon>
        <taxon>Dikarya</taxon>
        <taxon>Basidiomycota</taxon>
        <taxon>Ustilaginomycotina</taxon>
        <taxon>Exobasidiomycetes</taxon>
        <taxon>Exobasidiales</taxon>
        <taxon>Brachybasidiaceae</taxon>
        <taxon>Meira</taxon>
    </lineage>
</organism>
<dbReference type="InParanoid" id="A0A316VLG2"/>
<dbReference type="RefSeq" id="XP_025358688.1">
    <property type="nucleotide sequence ID" value="XM_025502092.1"/>
</dbReference>
<dbReference type="InterPro" id="IPR018247">
    <property type="entry name" value="EF_Hand_1_Ca_BS"/>
</dbReference>
<proteinExistence type="predicted"/>
<dbReference type="PROSITE" id="PS00018">
    <property type="entry name" value="EF_HAND_1"/>
    <property type="match status" value="1"/>
</dbReference>
<dbReference type="FunFam" id="1.10.238.10:FF:000001">
    <property type="entry name" value="Calmodulin 1"/>
    <property type="match status" value="1"/>
</dbReference>
<sequence length="191" mass="21403">MSLLSPSTQASGQAHARMRNKATSSHPRQSSGVYNTFSSKQIAGLREAFNTIDADSDGFITRKDVEAILTNLGQPCDRASVDKLMQNALSEGQGERERINFTQFLTMFGEHLSEMDEATDLVAAFECFDERDEGKIDAGELRYWLGEVGDRMKEEEIDRLLAGPFMDRGGRKFDYKSFVEAVKMSEPVELE</sequence>
<dbReference type="GO" id="GO:0005509">
    <property type="term" value="F:calcium ion binding"/>
    <property type="evidence" value="ECO:0007669"/>
    <property type="project" value="InterPro"/>
</dbReference>
<dbReference type="Proteomes" id="UP000245771">
    <property type="component" value="Unassembled WGS sequence"/>
</dbReference>
<dbReference type="STRING" id="1280837.A0A316VLG2"/>
<keyword evidence="2" id="KW-0106">Calcium</keyword>
<feature type="domain" description="EF-hand" evidence="4">
    <location>
        <begin position="116"/>
        <end position="151"/>
    </location>
</feature>
<evidence type="ECO:0000313" key="6">
    <source>
        <dbReference type="Proteomes" id="UP000245771"/>
    </source>
</evidence>
<dbReference type="InterPro" id="IPR050403">
    <property type="entry name" value="Myosin_RLC"/>
</dbReference>
<evidence type="ECO:0000256" key="1">
    <source>
        <dbReference type="ARBA" id="ARBA00022737"/>
    </source>
</evidence>
<dbReference type="Pfam" id="PF13499">
    <property type="entry name" value="EF-hand_7"/>
    <property type="match status" value="1"/>
</dbReference>